<dbReference type="InterPro" id="IPR006553">
    <property type="entry name" value="Leu-rich_rpt_Cys-con_subtyp"/>
</dbReference>
<dbReference type="SUPFAM" id="SSF81383">
    <property type="entry name" value="F-box domain"/>
    <property type="match status" value="1"/>
</dbReference>
<dbReference type="Gene3D" id="1.20.1280.50">
    <property type="match status" value="1"/>
</dbReference>
<dbReference type="AlphaFoldDB" id="A9NXX4"/>
<organism evidence="3">
    <name type="scientific">Picea sitchensis</name>
    <name type="common">Sitka spruce</name>
    <name type="synonym">Pinus sitchensis</name>
    <dbReference type="NCBI Taxonomy" id="3332"/>
    <lineage>
        <taxon>Eukaryota</taxon>
        <taxon>Viridiplantae</taxon>
        <taxon>Streptophyta</taxon>
        <taxon>Embryophyta</taxon>
        <taxon>Tracheophyta</taxon>
        <taxon>Spermatophyta</taxon>
        <taxon>Pinopsida</taxon>
        <taxon>Pinidae</taxon>
        <taxon>Conifers I</taxon>
        <taxon>Pinales</taxon>
        <taxon>Pinaceae</taxon>
        <taxon>Picea</taxon>
    </lineage>
</organism>
<dbReference type="Pfam" id="PF00646">
    <property type="entry name" value="F-box"/>
    <property type="match status" value="1"/>
</dbReference>
<dbReference type="InterPro" id="IPR036047">
    <property type="entry name" value="F-box-like_dom_sf"/>
</dbReference>
<evidence type="ECO:0000256" key="1">
    <source>
        <dbReference type="SAM" id="MobiDB-lite"/>
    </source>
</evidence>
<accession>A9NXX4</accession>
<dbReference type="InterPro" id="IPR057207">
    <property type="entry name" value="FBXL15_LRR"/>
</dbReference>
<dbReference type="SMART" id="SM00256">
    <property type="entry name" value="FBOX"/>
    <property type="match status" value="1"/>
</dbReference>
<protein>
    <recommendedName>
        <fullName evidence="2">F-box domain-containing protein</fullName>
    </recommendedName>
</protein>
<dbReference type="InterPro" id="IPR001810">
    <property type="entry name" value="F-box_dom"/>
</dbReference>
<evidence type="ECO:0000259" key="2">
    <source>
        <dbReference type="SMART" id="SM00256"/>
    </source>
</evidence>
<proteinExistence type="evidence at transcript level"/>
<dbReference type="PANTHER" id="PTHR13318:SF178">
    <property type="entry name" value="OS02G0200900 PROTEIN"/>
    <property type="match status" value="1"/>
</dbReference>
<name>A9NXX4_PICSI</name>
<feature type="domain" description="F-box" evidence="2">
    <location>
        <begin position="68"/>
        <end position="110"/>
    </location>
</feature>
<dbReference type="SMART" id="SM00367">
    <property type="entry name" value="LRR_CC"/>
    <property type="match status" value="10"/>
</dbReference>
<dbReference type="CDD" id="cd22159">
    <property type="entry name" value="F-box_AtTIR1-like"/>
    <property type="match status" value="1"/>
</dbReference>
<dbReference type="Gene3D" id="3.80.10.10">
    <property type="entry name" value="Ribonuclease Inhibitor"/>
    <property type="match status" value="2"/>
</dbReference>
<reference evidence="3" key="1">
    <citation type="journal article" date="2008" name="BMC Genomics">
        <title>A conifer genomics resource of 200,000 spruce (Picea spp.) ESTs and 6,464 high-quality, sequence-finished full-length cDNAs for Sitka spruce (Picea sitchensis).</title>
        <authorList>
            <person name="Ralph S.G."/>
            <person name="Chun H.J."/>
            <person name="Kolosova N."/>
            <person name="Cooper D."/>
            <person name="Oddy C."/>
            <person name="Ritland C.E."/>
            <person name="Kirkpatrick R."/>
            <person name="Moore R."/>
            <person name="Barber S."/>
            <person name="Holt R.A."/>
            <person name="Jones S.J."/>
            <person name="Marra M.A."/>
            <person name="Douglas C.J."/>
            <person name="Ritland K."/>
            <person name="Bohlmann J."/>
        </authorList>
    </citation>
    <scope>NUCLEOTIDE SEQUENCE</scope>
    <source>
        <tissue evidence="3">Bark</tissue>
    </source>
</reference>
<dbReference type="GO" id="GO:0031146">
    <property type="term" value="P:SCF-dependent proteasomal ubiquitin-dependent protein catabolic process"/>
    <property type="evidence" value="ECO:0007669"/>
    <property type="project" value="TreeGrafter"/>
</dbReference>
<dbReference type="GO" id="GO:0019005">
    <property type="term" value="C:SCF ubiquitin ligase complex"/>
    <property type="evidence" value="ECO:0007669"/>
    <property type="project" value="TreeGrafter"/>
</dbReference>
<dbReference type="PANTHER" id="PTHR13318">
    <property type="entry name" value="PARTNER OF PAIRED, ISOFORM B-RELATED"/>
    <property type="match status" value="1"/>
</dbReference>
<dbReference type="Pfam" id="PF25372">
    <property type="entry name" value="DUF7885"/>
    <property type="match status" value="1"/>
</dbReference>
<dbReference type="EMBL" id="EF086201">
    <property type="protein sequence ID" value="ABK25485.1"/>
    <property type="molecule type" value="mRNA"/>
</dbReference>
<feature type="region of interest" description="Disordered" evidence="1">
    <location>
        <begin position="104"/>
        <end position="139"/>
    </location>
</feature>
<dbReference type="InterPro" id="IPR032675">
    <property type="entry name" value="LRR_dom_sf"/>
</dbReference>
<dbReference type="SUPFAM" id="SSF52047">
    <property type="entry name" value="RNI-like"/>
    <property type="match status" value="1"/>
</dbReference>
<sequence>MPTLVSFRGDEDFGGPKFSGRVDTDLFLSLAPRMEVLCPPRKRLRGNVTIPFRETKPKQEQKDLISMLPDECLFEIFRCLPAARDRSVSACVSKRWLMLQSSMRRSEIKRSKPSPKTCGEAPNRDRSEQSKPSQDNASFSEDNFEEFFDDGFGELEHLEPESREFDAGWKGTTDKGTGEKKPRWVIGDLSRCLEGKKVTDNTLSAIGLHCKNLTELTFVNLQKVTEKGFKALGNASGMQKLKMLSVTSCRGLTNPGLESIGQGCPSVKLVSFRKCEFLSDKGLKAFTKVAISLESLQLEECNMISHLGLIDALGSCSGKLKVLTLVKCTGIKESGLGEVPVPTCESLKSLSIRSCPSLGNGCLALLGRACPQVQSIDFSGLAGISDDGLFALFGSCKTSLVKLNLSGCIEVTDRAVFVIVNLFGKTLLSLNLEGCRKVTDQSLGFIAHYCAILQELDISKCGITDNGLVSLASAASYCLQILSLSGCMQITDKGLPFIGKIGETLIGLNLQQCRGISSRARDLLATHLWRCDLLV</sequence>
<evidence type="ECO:0000313" key="3">
    <source>
        <dbReference type="EMBL" id="ABK25485.1"/>
    </source>
</evidence>
<dbReference type="FunFam" id="3.80.10.10:FF:000595">
    <property type="entry name" value="EIN3-binding F-box protein 1"/>
    <property type="match status" value="1"/>
</dbReference>